<proteinExistence type="predicted"/>
<evidence type="ECO:0000313" key="2">
    <source>
        <dbReference type="EMBL" id="HIQ97290.1"/>
    </source>
</evidence>
<gene>
    <name evidence="2" type="ORF">IAB26_12090</name>
</gene>
<protein>
    <submittedName>
        <fullName evidence="2">AAA family ATPase</fullName>
    </submittedName>
</protein>
<reference evidence="2" key="2">
    <citation type="journal article" date="2021" name="PeerJ">
        <title>Extensive microbial diversity within the chicken gut microbiome revealed by metagenomics and culture.</title>
        <authorList>
            <person name="Gilroy R."/>
            <person name="Ravi A."/>
            <person name="Getino M."/>
            <person name="Pursley I."/>
            <person name="Horton D.L."/>
            <person name="Alikhan N.F."/>
            <person name="Baker D."/>
            <person name="Gharbi K."/>
            <person name="Hall N."/>
            <person name="Watson M."/>
            <person name="Adriaenssens E.M."/>
            <person name="Foster-Nyarko E."/>
            <person name="Jarju S."/>
            <person name="Secka A."/>
            <person name="Antonio M."/>
            <person name="Oren A."/>
            <person name="Chaudhuri R.R."/>
            <person name="La Ragione R."/>
            <person name="Hildebrand F."/>
            <person name="Pallen M.J."/>
        </authorList>
    </citation>
    <scope>NUCLEOTIDE SEQUENCE</scope>
    <source>
        <strain evidence="2">ChiSjej3B21-11622</strain>
    </source>
</reference>
<dbReference type="InterPro" id="IPR027417">
    <property type="entry name" value="P-loop_NTPase"/>
</dbReference>
<dbReference type="EMBL" id="DVFT01000177">
    <property type="protein sequence ID" value="HIQ97290.1"/>
    <property type="molecule type" value="Genomic_DNA"/>
</dbReference>
<dbReference type="Pfam" id="PF00004">
    <property type="entry name" value="AAA"/>
    <property type="match status" value="1"/>
</dbReference>
<accession>A0A9D0ZYS6</accession>
<comment type="caution">
    <text evidence="2">The sequence shown here is derived from an EMBL/GenBank/DDBJ whole genome shotgun (WGS) entry which is preliminary data.</text>
</comment>
<dbReference type="InterPro" id="IPR003593">
    <property type="entry name" value="AAA+_ATPase"/>
</dbReference>
<reference evidence="2" key="1">
    <citation type="submission" date="2020-10" db="EMBL/GenBank/DDBJ databases">
        <authorList>
            <person name="Gilroy R."/>
        </authorList>
    </citation>
    <scope>NUCLEOTIDE SEQUENCE</scope>
    <source>
        <strain evidence="2">ChiSjej3B21-11622</strain>
    </source>
</reference>
<dbReference type="GO" id="GO:0005524">
    <property type="term" value="F:ATP binding"/>
    <property type="evidence" value="ECO:0007669"/>
    <property type="project" value="InterPro"/>
</dbReference>
<dbReference type="SMART" id="SM00382">
    <property type="entry name" value="AAA"/>
    <property type="match status" value="1"/>
</dbReference>
<organism evidence="2 3">
    <name type="scientific">Candidatus Limivivens merdigallinarum</name>
    <dbReference type="NCBI Taxonomy" id="2840859"/>
    <lineage>
        <taxon>Bacteria</taxon>
        <taxon>Bacillati</taxon>
        <taxon>Bacillota</taxon>
        <taxon>Clostridia</taxon>
        <taxon>Lachnospirales</taxon>
        <taxon>Lachnospiraceae</taxon>
        <taxon>Lachnospiraceae incertae sedis</taxon>
        <taxon>Candidatus Limivivens</taxon>
    </lineage>
</organism>
<dbReference type="Proteomes" id="UP000886886">
    <property type="component" value="Unassembled WGS sequence"/>
</dbReference>
<dbReference type="AlphaFoldDB" id="A0A9D0ZYS6"/>
<dbReference type="InterPro" id="IPR003959">
    <property type="entry name" value="ATPase_AAA_core"/>
</dbReference>
<dbReference type="GO" id="GO:0016887">
    <property type="term" value="F:ATP hydrolysis activity"/>
    <property type="evidence" value="ECO:0007669"/>
    <property type="project" value="InterPro"/>
</dbReference>
<dbReference type="CDD" id="cd00009">
    <property type="entry name" value="AAA"/>
    <property type="match status" value="1"/>
</dbReference>
<evidence type="ECO:0000313" key="3">
    <source>
        <dbReference type="Proteomes" id="UP000886886"/>
    </source>
</evidence>
<evidence type="ECO:0000259" key="1">
    <source>
        <dbReference type="SMART" id="SM00382"/>
    </source>
</evidence>
<sequence>MNIKEAKEEIKRTLKAYTLPFGSPGYLSPVHQRPILLIGPPGIGKTAIMEQIATECGVGLVAYTMTHHTRQSAIGLPFLEQKTYQGKEYSITRYTMSEIVASLYDYIEATGKRTGILFLDEINCVSETLMPVMLQFLQNKTFGNHPLPEGWVIVAAGNPPEYNQSVRELDTVTLDRVKRMTIDADLSVFREYAASHGIHPAVQAYLTLHPEHFYVVKQDGMETRFVTARGWEDLSCILLSYEAIGEEVVPTLFSQYLQEENIAKSFASYYRMFAKRQRSLDLSGYLAGTADEEETQRLSQFLSQASPDEELGAAALSSSYLLGRIEDFSRERTTLIRLRELFSKSFSLLEKADSPSLSLLGDFLKKQRELLKVQRRTALLSIPAALEQEAVLSLYEEAVLTLPDIPASLSSIREGIHQFYDDRLLAHQEKASTLLASLTRAYELFSGAGKEEALLYLTTDLSKNKEAVTFLMEYSCPLYETFSSKLLMTERERALRKEIEHLSPSLPL</sequence>
<name>A0A9D0ZYS6_9FIRM</name>
<dbReference type="SUPFAM" id="SSF52540">
    <property type="entry name" value="P-loop containing nucleoside triphosphate hydrolases"/>
    <property type="match status" value="1"/>
</dbReference>
<dbReference type="Gene3D" id="3.40.50.300">
    <property type="entry name" value="P-loop containing nucleotide triphosphate hydrolases"/>
    <property type="match status" value="1"/>
</dbReference>
<feature type="domain" description="AAA+ ATPase" evidence="1">
    <location>
        <begin position="31"/>
        <end position="188"/>
    </location>
</feature>